<keyword evidence="4" id="KW-1185">Reference proteome</keyword>
<sequence>MRANMLTLNDYLSLDATAMAEMVAKGDVTAAELIKASIERKDNVNKRLNAIVHDFSTDAHSAAKQKSPEGPFSGVPMVLKNISQSLKGEPMTAGARLMKNHRAQQDSFFVKKLRQQGFIFTGNTNTPEFGLKNITEPGLYGPSRNPWNLDHSPGGSSGGAAAAVASGIVPVAGASDGGGSIRIPASFTGLFGLKPTRGRMPIGPGTGRQWQGAAIDFVLSRSVRDSAALLDGLQVIQPEAAFQWPLYEGVYAKVMNENFKRPLRIAYASESPVGTTVSEDAKEALNKVLNHLISEGHEVEEVDNDVNGVALMEQYYLMNSGEMAALRMGLEESLGHGLTPEDVEIETWVLSEAGQTVSAATFT</sequence>
<keyword evidence="3" id="KW-0378">Hydrolase</keyword>
<organism evidence="3 4">
    <name type="scientific">Geomicrobium halophilum</name>
    <dbReference type="NCBI Taxonomy" id="549000"/>
    <lineage>
        <taxon>Bacteria</taxon>
        <taxon>Bacillati</taxon>
        <taxon>Bacillota</taxon>
        <taxon>Bacilli</taxon>
        <taxon>Bacillales</taxon>
        <taxon>Geomicrobium</taxon>
    </lineage>
</organism>
<evidence type="ECO:0000256" key="1">
    <source>
        <dbReference type="ARBA" id="ARBA00009199"/>
    </source>
</evidence>
<dbReference type="InterPro" id="IPR020556">
    <property type="entry name" value="Amidase_CS"/>
</dbReference>
<dbReference type="SUPFAM" id="SSF75304">
    <property type="entry name" value="Amidase signature (AS) enzymes"/>
    <property type="match status" value="1"/>
</dbReference>
<name>A0A841Q1U6_9BACL</name>
<protein>
    <submittedName>
        <fullName evidence="3">Amidase</fullName>
        <ecNumber evidence="3">3.5.1.4</ecNumber>
    </submittedName>
</protein>
<dbReference type="AlphaFoldDB" id="A0A841Q1U6"/>
<dbReference type="EC" id="3.5.1.4" evidence="3"/>
<evidence type="ECO:0000259" key="2">
    <source>
        <dbReference type="Pfam" id="PF01425"/>
    </source>
</evidence>
<dbReference type="Proteomes" id="UP000568839">
    <property type="component" value="Unassembled WGS sequence"/>
</dbReference>
<reference evidence="3 4" key="1">
    <citation type="submission" date="2020-08" db="EMBL/GenBank/DDBJ databases">
        <title>Genomic Encyclopedia of Type Strains, Phase IV (KMG-IV): sequencing the most valuable type-strain genomes for metagenomic binning, comparative biology and taxonomic classification.</title>
        <authorList>
            <person name="Goeker M."/>
        </authorList>
    </citation>
    <scope>NUCLEOTIDE SEQUENCE [LARGE SCALE GENOMIC DNA]</scope>
    <source>
        <strain evidence="3 4">DSM 21769</strain>
    </source>
</reference>
<dbReference type="Pfam" id="PF01425">
    <property type="entry name" value="Amidase"/>
    <property type="match status" value="1"/>
</dbReference>
<comment type="similarity">
    <text evidence="1">Belongs to the amidase family.</text>
</comment>
<gene>
    <name evidence="3" type="ORF">HNR44_001996</name>
</gene>
<dbReference type="PROSITE" id="PS00571">
    <property type="entry name" value="AMIDASES"/>
    <property type="match status" value="1"/>
</dbReference>
<dbReference type="GO" id="GO:0004040">
    <property type="term" value="F:amidase activity"/>
    <property type="evidence" value="ECO:0007669"/>
    <property type="project" value="UniProtKB-EC"/>
</dbReference>
<accession>A0A841Q1U6</accession>
<feature type="domain" description="Amidase" evidence="2">
    <location>
        <begin position="32"/>
        <end position="324"/>
    </location>
</feature>
<proteinExistence type="inferred from homology"/>
<evidence type="ECO:0000313" key="3">
    <source>
        <dbReference type="EMBL" id="MBB6450018.1"/>
    </source>
</evidence>
<comment type="caution">
    <text evidence="3">The sequence shown here is derived from an EMBL/GenBank/DDBJ whole genome shotgun (WGS) entry which is preliminary data.</text>
</comment>
<dbReference type="InterPro" id="IPR000120">
    <property type="entry name" value="Amidase"/>
</dbReference>
<dbReference type="PANTHER" id="PTHR11895">
    <property type="entry name" value="TRANSAMIDASE"/>
    <property type="match status" value="1"/>
</dbReference>
<dbReference type="EMBL" id="JACHHJ010000002">
    <property type="protein sequence ID" value="MBB6450018.1"/>
    <property type="molecule type" value="Genomic_DNA"/>
</dbReference>
<dbReference type="PANTHER" id="PTHR11895:SF7">
    <property type="entry name" value="GLUTAMYL-TRNA(GLN) AMIDOTRANSFERASE SUBUNIT A, MITOCHONDRIAL"/>
    <property type="match status" value="1"/>
</dbReference>
<dbReference type="InterPro" id="IPR023631">
    <property type="entry name" value="Amidase_dom"/>
</dbReference>
<dbReference type="InterPro" id="IPR036928">
    <property type="entry name" value="AS_sf"/>
</dbReference>
<dbReference type="Gene3D" id="3.90.1300.10">
    <property type="entry name" value="Amidase signature (AS) domain"/>
    <property type="match status" value="1"/>
</dbReference>
<evidence type="ECO:0000313" key="4">
    <source>
        <dbReference type="Proteomes" id="UP000568839"/>
    </source>
</evidence>